<sequence length="236" mass="25507">MHATIQKPLEEILEHLGEEKVFVVGCGNCAEKCRSGGQKECEEMMARLQAEGVTVTGWGCTESGTSLCKLALCEQLLNVEHKEEAEAADSFLILACGQGIHTVIDATDGGLVHPGCDTIFGGETVTDDFITEYCQLCGECLVEYTGGLCPLTLCAKGLLNGPCGGAVDGKCEVYAERDCGWVLIYERLKAIGGLDLMMQYHEPKNWETHGRPRNLALSEDGAEFRYGPKSAVIPRV</sequence>
<proteinExistence type="predicted"/>
<reference evidence="2" key="1">
    <citation type="journal article" date="2014" name="Front. Microbiol.">
        <title>High frequency of phylogenetically diverse reductive dehalogenase-homologous genes in deep subseafloor sedimentary metagenomes.</title>
        <authorList>
            <person name="Kawai M."/>
            <person name="Futagami T."/>
            <person name="Toyoda A."/>
            <person name="Takaki Y."/>
            <person name="Nishi S."/>
            <person name="Hori S."/>
            <person name="Arai W."/>
            <person name="Tsubouchi T."/>
            <person name="Morono Y."/>
            <person name="Uchiyama I."/>
            <person name="Ito T."/>
            <person name="Fujiyama A."/>
            <person name="Inagaki F."/>
            <person name="Takami H."/>
        </authorList>
    </citation>
    <scope>NUCLEOTIDE SEQUENCE</scope>
    <source>
        <strain evidence="2">Expedition CK06-06</strain>
    </source>
</reference>
<feature type="domain" description="Methylene-tetrahydrofolate reductase C-terminal-like" evidence="1">
    <location>
        <begin position="114"/>
        <end position="207"/>
    </location>
</feature>
<dbReference type="PANTHER" id="PTHR38755">
    <property type="entry name" value="5,10-METHYLENETETRAHYDROFOLATE REDUCTASE"/>
    <property type="match status" value="1"/>
</dbReference>
<evidence type="ECO:0000259" key="1">
    <source>
        <dbReference type="Pfam" id="PF12225"/>
    </source>
</evidence>
<protein>
    <recommendedName>
        <fullName evidence="1">Methylene-tetrahydrofolate reductase C-terminal-like domain-containing protein</fullName>
    </recommendedName>
</protein>
<organism evidence="2">
    <name type="scientific">marine sediment metagenome</name>
    <dbReference type="NCBI Taxonomy" id="412755"/>
    <lineage>
        <taxon>unclassified sequences</taxon>
        <taxon>metagenomes</taxon>
        <taxon>ecological metagenomes</taxon>
    </lineage>
</organism>
<dbReference type="InterPro" id="IPR022026">
    <property type="entry name" value="DUF5981"/>
</dbReference>
<comment type="caution">
    <text evidence="2">The sequence shown here is derived from an EMBL/GenBank/DDBJ whole genome shotgun (WGS) entry which is preliminary data.</text>
</comment>
<accession>X1GMP7</accession>
<dbReference type="PANTHER" id="PTHR38755:SF1">
    <property type="entry name" value="METHYLENE-TETRAHYDROFOLATE REDUCTASE C-TERMINAL DOMAIN-CONTAINING PROTEIN"/>
    <property type="match status" value="1"/>
</dbReference>
<gene>
    <name evidence="2" type="ORF">S03H2_11579</name>
</gene>
<evidence type="ECO:0000313" key="2">
    <source>
        <dbReference type="EMBL" id="GAH42904.1"/>
    </source>
</evidence>
<name>X1GMP7_9ZZZZ</name>
<dbReference type="EMBL" id="BARU01005901">
    <property type="protein sequence ID" value="GAH42904.1"/>
    <property type="molecule type" value="Genomic_DNA"/>
</dbReference>
<dbReference type="Pfam" id="PF12225">
    <property type="entry name" value="DUF5981"/>
    <property type="match status" value="1"/>
</dbReference>
<dbReference type="AlphaFoldDB" id="X1GMP7"/>